<evidence type="ECO:0000313" key="7">
    <source>
        <dbReference type="Proteomes" id="UP000266673"/>
    </source>
</evidence>
<feature type="non-terminal residue" evidence="6">
    <location>
        <position position="1"/>
    </location>
</feature>
<evidence type="ECO:0000256" key="3">
    <source>
        <dbReference type="ARBA" id="ARBA00022833"/>
    </source>
</evidence>
<keyword evidence="2 4" id="KW-0863">Zinc-finger</keyword>
<keyword evidence="1" id="KW-0479">Metal-binding</keyword>
<feature type="domain" description="GRF-type" evidence="5">
    <location>
        <begin position="11"/>
        <end position="53"/>
    </location>
</feature>
<reference evidence="6 7" key="1">
    <citation type="submission" date="2018-06" db="EMBL/GenBank/DDBJ databases">
        <title>Comparative genomics reveals the genomic features of Rhizophagus irregularis, R. cerebriforme, R. diaphanum and Gigaspora rosea, and their symbiotic lifestyle signature.</title>
        <authorList>
            <person name="Morin E."/>
            <person name="San Clemente H."/>
            <person name="Chen E.C.H."/>
            <person name="De La Providencia I."/>
            <person name="Hainaut M."/>
            <person name="Kuo A."/>
            <person name="Kohler A."/>
            <person name="Murat C."/>
            <person name="Tang N."/>
            <person name="Roy S."/>
            <person name="Loubradou J."/>
            <person name="Henrissat B."/>
            <person name="Grigoriev I.V."/>
            <person name="Corradi N."/>
            <person name="Roux C."/>
            <person name="Martin F.M."/>
        </authorList>
    </citation>
    <scope>NUCLEOTIDE SEQUENCE [LARGE SCALE GENOMIC DNA]</scope>
    <source>
        <strain evidence="6 7">DAOM 194757</strain>
    </source>
</reference>
<dbReference type="OrthoDB" id="430051at2759"/>
<dbReference type="PROSITE" id="PS51999">
    <property type="entry name" value="ZF_GRF"/>
    <property type="match status" value="1"/>
</dbReference>
<keyword evidence="3" id="KW-0862">Zinc</keyword>
<evidence type="ECO:0000256" key="2">
    <source>
        <dbReference type="ARBA" id="ARBA00022771"/>
    </source>
</evidence>
<keyword evidence="7" id="KW-1185">Reference proteome</keyword>
<proteinExistence type="predicted"/>
<evidence type="ECO:0000256" key="1">
    <source>
        <dbReference type="ARBA" id="ARBA00022723"/>
    </source>
</evidence>
<evidence type="ECO:0000256" key="4">
    <source>
        <dbReference type="PROSITE-ProRule" id="PRU01343"/>
    </source>
</evidence>
<protein>
    <recommendedName>
        <fullName evidence="5">GRF-type domain-containing protein</fullName>
    </recommendedName>
</protein>
<gene>
    <name evidence="6" type="ORF">C2G38_2102164</name>
</gene>
<evidence type="ECO:0000313" key="6">
    <source>
        <dbReference type="EMBL" id="RIB11991.1"/>
    </source>
</evidence>
<name>A0A397UQW6_9GLOM</name>
<dbReference type="InterPro" id="IPR010666">
    <property type="entry name" value="Znf_GRF"/>
</dbReference>
<evidence type="ECO:0000259" key="5">
    <source>
        <dbReference type="PROSITE" id="PS51999"/>
    </source>
</evidence>
<dbReference type="EMBL" id="QKWP01001075">
    <property type="protein sequence ID" value="RIB11991.1"/>
    <property type="molecule type" value="Genomic_DNA"/>
</dbReference>
<dbReference type="AlphaFoldDB" id="A0A397UQW6"/>
<organism evidence="6 7">
    <name type="scientific">Gigaspora rosea</name>
    <dbReference type="NCBI Taxonomy" id="44941"/>
    <lineage>
        <taxon>Eukaryota</taxon>
        <taxon>Fungi</taxon>
        <taxon>Fungi incertae sedis</taxon>
        <taxon>Mucoromycota</taxon>
        <taxon>Glomeromycotina</taxon>
        <taxon>Glomeromycetes</taxon>
        <taxon>Diversisporales</taxon>
        <taxon>Gigasporaceae</taxon>
        <taxon>Gigaspora</taxon>
    </lineage>
</organism>
<dbReference type="Pfam" id="PF06839">
    <property type="entry name" value="Zn_ribbon_GRF"/>
    <property type="match status" value="1"/>
</dbReference>
<accession>A0A397UQW6</accession>
<comment type="caution">
    <text evidence="6">The sequence shown here is derived from an EMBL/GenBank/DDBJ whole genome shotgun (WGS) entry which is preliminary data.</text>
</comment>
<sequence>MNESDDDNIYCDCNLLVARIMVKSQTKNHGRYYYRCANDRENECGFFGWADEFQ</sequence>
<dbReference type="GO" id="GO:0008270">
    <property type="term" value="F:zinc ion binding"/>
    <property type="evidence" value="ECO:0007669"/>
    <property type="project" value="UniProtKB-KW"/>
</dbReference>
<dbReference type="Proteomes" id="UP000266673">
    <property type="component" value="Unassembled WGS sequence"/>
</dbReference>